<dbReference type="SUPFAM" id="SSF53756">
    <property type="entry name" value="UDP-Glycosyltransferase/glycogen phosphorylase"/>
    <property type="match status" value="1"/>
</dbReference>
<keyword evidence="3" id="KW-0472">Membrane</keyword>
<dbReference type="EMBL" id="CAXHTA020000007">
    <property type="protein sequence ID" value="CAL5222959.1"/>
    <property type="molecule type" value="Genomic_DNA"/>
</dbReference>
<reference evidence="4 5" key="1">
    <citation type="submission" date="2024-06" db="EMBL/GenBank/DDBJ databases">
        <authorList>
            <person name="Kraege A."/>
            <person name="Thomma B."/>
        </authorList>
    </citation>
    <scope>NUCLEOTIDE SEQUENCE [LARGE SCALE GENOMIC DNA]</scope>
</reference>
<keyword evidence="3" id="KW-0812">Transmembrane</keyword>
<gene>
    <name evidence="4" type="primary">g5400</name>
    <name evidence="4" type="ORF">VP750_LOCUS4618</name>
</gene>
<evidence type="ECO:0000256" key="2">
    <source>
        <dbReference type="ARBA" id="ARBA00022679"/>
    </source>
</evidence>
<dbReference type="CDD" id="cd03784">
    <property type="entry name" value="GT1_Gtf-like"/>
    <property type="match status" value="1"/>
</dbReference>
<dbReference type="Pfam" id="PF00201">
    <property type="entry name" value="UDPGT"/>
    <property type="match status" value="1"/>
</dbReference>
<dbReference type="PANTHER" id="PTHR48043:SF145">
    <property type="entry name" value="FI06409P-RELATED"/>
    <property type="match status" value="1"/>
</dbReference>
<evidence type="ECO:0000313" key="5">
    <source>
        <dbReference type="Proteomes" id="UP001497392"/>
    </source>
</evidence>
<proteinExistence type="predicted"/>
<feature type="transmembrane region" description="Helical" evidence="3">
    <location>
        <begin position="459"/>
        <end position="482"/>
    </location>
</feature>
<name>A0ABP1FV03_9CHLO</name>
<protein>
    <submittedName>
        <fullName evidence="4">G5400 protein</fullName>
    </submittedName>
</protein>
<dbReference type="PANTHER" id="PTHR48043">
    <property type="entry name" value="EG:EG0003.4 PROTEIN-RELATED"/>
    <property type="match status" value="1"/>
</dbReference>
<keyword evidence="2" id="KW-0808">Transferase</keyword>
<dbReference type="InterPro" id="IPR050271">
    <property type="entry name" value="UDP-glycosyltransferase"/>
</dbReference>
<evidence type="ECO:0000256" key="3">
    <source>
        <dbReference type="SAM" id="Phobius"/>
    </source>
</evidence>
<keyword evidence="1" id="KW-0328">Glycosyltransferase</keyword>
<comment type="caution">
    <text evidence="4">The sequence shown here is derived from an EMBL/GenBank/DDBJ whole genome shotgun (WGS) entry which is preliminary data.</text>
</comment>
<evidence type="ECO:0000256" key="1">
    <source>
        <dbReference type="ARBA" id="ARBA00022676"/>
    </source>
</evidence>
<dbReference type="Proteomes" id="UP001497392">
    <property type="component" value="Unassembled WGS sequence"/>
</dbReference>
<dbReference type="InterPro" id="IPR002213">
    <property type="entry name" value="UDP_glucos_trans"/>
</dbReference>
<keyword evidence="5" id="KW-1185">Reference proteome</keyword>
<evidence type="ECO:0000313" key="4">
    <source>
        <dbReference type="EMBL" id="CAL5222959.1"/>
    </source>
</evidence>
<dbReference type="Gene3D" id="3.40.50.2000">
    <property type="entry name" value="Glycogen Phosphorylase B"/>
    <property type="match status" value="2"/>
</dbReference>
<keyword evidence="3" id="KW-1133">Transmembrane helix</keyword>
<accession>A0ABP1FV03</accession>
<sequence length="510" mass="56822">MNLKKIAEEIEQRGHSVMWVTMAADLFFLQPVNGSIVSYAMRGKSYDAPIPERRTKANTPRNTSWRGLYTVMVDSCMGLMSNHSAIDMLKAYQADVMIAENFTPCSALLARTLNLPWINHWAIAPLEPFLTSQWAGSNRRLFQPNPISYYPQFRTEWPGPTTQLLSLWQRLENFTVFIYWVWNDWHVHSKFVLPLYAKYGFDPELPEERRRQVLTIVPVDWAAEWLRPVTPNFKHVGPVLAGPGKPLPAHLEAFMNGAGEQGVLLVSLGTIAELDQEQLLGMAGAFAALPCKVLWRLTPKEAPDEAAIAALGLGNNTQVLTWVPQNDILAHPNLRAFLSHVGINSMYEAIYHGKPIVGMPFFGDQPINADRVVGKGFGMRVSPEQAGTPAFGEAIMEVLGNPQYTKAAQAMSIKIKARKNTPVQEAADWVEHVMVTGGEPYLKTPEDEMSFTVRNSLDVYAIMAACCYILALAAKAVLQLLLSTCRPVLKAWLADGSLMWPSVMPKAKAY</sequence>
<organism evidence="4 5">
    <name type="scientific">Coccomyxa viridis</name>
    <dbReference type="NCBI Taxonomy" id="1274662"/>
    <lineage>
        <taxon>Eukaryota</taxon>
        <taxon>Viridiplantae</taxon>
        <taxon>Chlorophyta</taxon>
        <taxon>core chlorophytes</taxon>
        <taxon>Trebouxiophyceae</taxon>
        <taxon>Trebouxiophyceae incertae sedis</taxon>
        <taxon>Coccomyxaceae</taxon>
        <taxon>Coccomyxa</taxon>
    </lineage>
</organism>